<dbReference type="Gene3D" id="3.40.50.150">
    <property type="entry name" value="Vaccinia Virus protein VP39"/>
    <property type="match status" value="1"/>
</dbReference>
<sequence>MLLEREVDGDLLLGDMDQSVPFRPGVFYGAISISAVQWLCNADTKLHNPVKRMYTLFSTLYSALRRGTKAVLQVYPENSEQMELLTFQATKVGFTGGLVIDYRHSIKAKKLYLCLLTGGAPVHMPVPLGIDNTLQVML</sequence>
<evidence type="ECO:0000313" key="2">
    <source>
        <dbReference type="Proteomes" id="UP001165289"/>
    </source>
</evidence>
<dbReference type="EMBL" id="JAKMXF010000145">
    <property type="protein sequence ID" value="KAI6656276.1"/>
    <property type="molecule type" value="Genomic_DNA"/>
</dbReference>
<evidence type="ECO:0008006" key="3">
    <source>
        <dbReference type="Google" id="ProtNLM"/>
    </source>
</evidence>
<dbReference type="GO" id="GO:0005730">
    <property type="term" value="C:nucleolus"/>
    <property type="evidence" value="ECO:0007669"/>
    <property type="project" value="TreeGrafter"/>
</dbReference>
<keyword evidence="2" id="KW-1185">Reference proteome</keyword>
<dbReference type="AlphaFoldDB" id="A0AAV7K7S9"/>
<name>A0AAV7K7S9_9METZ</name>
<dbReference type="Proteomes" id="UP001165289">
    <property type="component" value="Unassembled WGS sequence"/>
</dbReference>
<organism evidence="1 2">
    <name type="scientific">Oopsacas minuta</name>
    <dbReference type="NCBI Taxonomy" id="111878"/>
    <lineage>
        <taxon>Eukaryota</taxon>
        <taxon>Metazoa</taxon>
        <taxon>Porifera</taxon>
        <taxon>Hexactinellida</taxon>
        <taxon>Hexasterophora</taxon>
        <taxon>Lyssacinosida</taxon>
        <taxon>Leucopsacidae</taxon>
        <taxon>Oopsacas</taxon>
    </lineage>
</organism>
<dbReference type="PANTHER" id="PTHR12734">
    <property type="entry name" value="METHYLTRANSFERASE-RELATED"/>
    <property type="match status" value="1"/>
</dbReference>
<gene>
    <name evidence="1" type="ORF">LOD99_11289</name>
</gene>
<reference evidence="1 2" key="1">
    <citation type="journal article" date="2023" name="BMC Biol.">
        <title>The compact genome of the sponge Oopsacas minuta (Hexactinellida) is lacking key metazoan core genes.</title>
        <authorList>
            <person name="Santini S."/>
            <person name="Schenkelaars Q."/>
            <person name="Jourda C."/>
            <person name="Duchesne M."/>
            <person name="Belahbib H."/>
            <person name="Rocher C."/>
            <person name="Selva M."/>
            <person name="Riesgo A."/>
            <person name="Vervoort M."/>
            <person name="Leys S.P."/>
            <person name="Kodjabachian L."/>
            <person name="Le Bivic A."/>
            <person name="Borchiellini C."/>
            <person name="Claverie J.M."/>
            <person name="Renard E."/>
        </authorList>
    </citation>
    <scope>NUCLEOTIDE SEQUENCE [LARGE SCALE GENOMIC DNA]</scope>
    <source>
        <strain evidence="1">SPO-2</strain>
    </source>
</reference>
<proteinExistence type="predicted"/>
<dbReference type="InterPro" id="IPR039769">
    <property type="entry name" value="Bud23-like"/>
</dbReference>
<dbReference type="PANTHER" id="PTHR12734:SF0">
    <property type="entry name" value="18S RRNA (GUANINE-N(7))-METHYLTRANSFERASE-RELATED"/>
    <property type="match status" value="1"/>
</dbReference>
<dbReference type="InterPro" id="IPR029063">
    <property type="entry name" value="SAM-dependent_MTases_sf"/>
</dbReference>
<dbReference type="GO" id="GO:0070476">
    <property type="term" value="P:rRNA (guanine-N7)-methylation"/>
    <property type="evidence" value="ECO:0007669"/>
    <property type="project" value="InterPro"/>
</dbReference>
<comment type="caution">
    <text evidence="1">The sequence shown here is derived from an EMBL/GenBank/DDBJ whole genome shotgun (WGS) entry which is preliminary data.</text>
</comment>
<evidence type="ECO:0000313" key="1">
    <source>
        <dbReference type="EMBL" id="KAI6656276.1"/>
    </source>
</evidence>
<protein>
    <recommendedName>
        <fullName evidence="3">18S rRNA (guanine(1575)-N(7))-methyltransferase Bud23 C-terminal domain-containing protein</fullName>
    </recommendedName>
</protein>
<accession>A0AAV7K7S9</accession>
<dbReference type="GO" id="GO:0016435">
    <property type="term" value="F:rRNA (guanine) methyltransferase activity"/>
    <property type="evidence" value="ECO:0007669"/>
    <property type="project" value="InterPro"/>
</dbReference>